<comment type="caution">
    <text evidence="3">The sequence shown here is derived from an EMBL/GenBank/DDBJ whole genome shotgun (WGS) entry which is preliminary data.</text>
</comment>
<dbReference type="AlphaFoldDB" id="A0AAD5YG16"/>
<gene>
    <name evidence="3" type="ORF">NLI96_g8698</name>
</gene>
<feature type="compositionally biased region" description="Pro residues" evidence="1">
    <location>
        <begin position="1009"/>
        <end position="1020"/>
    </location>
</feature>
<feature type="region of interest" description="Disordered" evidence="1">
    <location>
        <begin position="1"/>
        <end position="35"/>
    </location>
</feature>
<evidence type="ECO:0000256" key="1">
    <source>
        <dbReference type="SAM" id="MobiDB-lite"/>
    </source>
</evidence>
<evidence type="ECO:0000259" key="2">
    <source>
        <dbReference type="Pfam" id="PF20231"/>
    </source>
</evidence>
<dbReference type="InterPro" id="IPR046496">
    <property type="entry name" value="DUF6589"/>
</dbReference>
<dbReference type="Proteomes" id="UP001212997">
    <property type="component" value="Unassembled WGS sequence"/>
</dbReference>
<accession>A0AAD5YG16</accession>
<sequence length="1110" mass="124670">MDRESETISVILSSSPDIPLQGLASDSPNLELQHPIASSPDIPLLQLEEFDITTIPKTPTRSHTSDVQQTPTSQLTDTSLPPPIRGKTRQERQRHLRQQETAQKLKALEIQAQIEAEEVEKARRIAEEVAGEDEIRRRQKRAQDLNECLLCIKEKGYNWGDLIAFIFESGTVSREDRWNYFFRVDGRVPTILDFWISQQNSESGRRMVTEWALNSVCGMVYEEAEGVTNQGQLQMKNHLVDSSFGHEFSMSGMYSDFEFMCPRTCRLLRAFATTRRQEKSMSSEALSKKEKLIAAAMSILLGARSQLNSFTRYIIALYLYGSGCKRQVFSVLSHLGLSCSYGSLVGSGNTELESDSEDELVSDTGAGVSESRSPSEEEEDSTSEVEKPEESESEEDESESDEDEPATNVIGSIERGTGKSYAKTPSRKFSPGLLRRLSSACRKFVRTTFKQTPCGVVYDNINFSFNVAEQILGRTGTFENGTCATVIPLFDALLDDMKTCDYLKSYDEAPPLEVEDILLTADENAQYRHNLQGTVLRILVNQAPEHFGRFKSDVEKHHPPTSESITLHKTDIYPLPAMNIDESSTAGNADVMEAIMKEVKYDKSAEYVQVVFGDQLSVAQKRSVANTRAGHDSLFESQLRDVAAPGFFHYQSASSGAVLITHWGDPSGWVDDPSSLHFHNTLLNRKPITLTSPPPYRTSRDLIFVSLYARIFYCLKLVSSYTTLKEYAATVTFDQLCTHTAQIINNFTESKVVIDLRQKREETGRIPESESPHKNRRFYDGDMVFENAVLFMRDALILREFTDAIKAGDSGRLIVVLKTYALLLRGAGRTKYAHEILHLVHNLKYVWPKGLRDIIIRNWLINPSGRPNGWIPVDLLQEHMNFWIKTIYKAHGSNASWEWLAMISPCIDVIRKLATEVNSTLGSHLGSKHASPDLQHDIGILMKYLHERKVYLIERGRSIDGNKPMAIDTIRLGMRNLPGPLAEYNDTFQRMQERRRVPPLLSKGTIDTPPSPNEQPPSPKAPLLETTLSVPRYSPPWDIEFKDMSGPSSESDSQAESSREEPDESESSSDSDPDSDQGSIQGSDAEAMLGDDWDGLLALETEEDVALDMD</sequence>
<evidence type="ECO:0000313" key="3">
    <source>
        <dbReference type="EMBL" id="KAJ3479946.1"/>
    </source>
</evidence>
<feature type="compositionally biased region" description="Acidic residues" evidence="1">
    <location>
        <begin position="352"/>
        <end position="361"/>
    </location>
</feature>
<feature type="compositionally biased region" description="Acidic residues" evidence="1">
    <location>
        <begin position="391"/>
        <end position="405"/>
    </location>
</feature>
<dbReference type="EMBL" id="JANAWD010000405">
    <property type="protein sequence ID" value="KAJ3479946.1"/>
    <property type="molecule type" value="Genomic_DNA"/>
</dbReference>
<feature type="compositionally biased region" description="Acidic residues" evidence="1">
    <location>
        <begin position="1061"/>
        <end position="1075"/>
    </location>
</feature>
<feature type="region of interest" description="Disordered" evidence="1">
    <location>
        <begin position="56"/>
        <end position="95"/>
    </location>
</feature>
<reference evidence="3" key="1">
    <citation type="submission" date="2022-07" db="EMBL/GenBank/DDBJ databases">
        <title>Genome Sequence of Physisporinus lineatus.</title>
        <authorList>
            <person name="Buettner E."/>
        </authorList>
    </citation>
    <scope>NUCLEOTIDE SEQUENCE</scope>
    <source>
        <strain evidence="3">VT162</strain>
    </source>
</reference>
<feature type="compositionally biased region" description="Polar residues" evidence="1">
    <location>
        <begin position="7"/>
        <end position="16"/>
    </location>
</feature>
<feature type="region of interest" description="Disordered" evidence="1">
    <location>
        <begin position="348"/>
        <end position="427"/>
    </location>
</feature>
<dbReference type="Pfam" id="PF20231">
    <property type="entry name" value="DUF6589"/>
    <property type="match status" value="1"/>
</dbReference>
<organism evidence="3 4">
    <name type="scientific">Meripilus lineatus</name>
    <dbReference type="NCBI Taxonomy" id="2056292"/>
    <lineage>
        <taxon>Eukaryota</taxon>
        <taxon>Fungi</taxon>
        <taxon>Dikarya</taxon>
        <taxon>Basidiomycota</taxon>
        <taxon>Agaricomycotina</taxon>
        <taxon>Agaricomycetes</taxon>
        <taxon>Polyporales</taxon>
        <taxon>Meripilaceae</taxon>
        <taxon>Meripilus</taxon>
    </lineage>
</organism>
<protein>
    <recommendedName>
        <fullName evidence="2">DUF6589 domain-containing protein</fullName>
    </recommendedName>
</protein>
<feature type="domain" description="DUF6589" evidence="2">
    <location>
        <begin position="508"/>
        <end position="929"/>
    </location>
</feature>
<evidence type="ECO:0000313" key="4">
    <source>
        <dbReference type="Proteomes" id="UP001212997"/>
    </source>
</evidence>
<feature type="compositionally biased region" description="Polar residues" evidence="1">
    <location>
        <begin position="56"/>
        <end position="79"/>
    </location>
</feature>
<name>A0AAD5YG16_9APHY</name>
<feature type="compositionally biased region" description="Acidic residues" evidence="1">
    <location>
        <begin position="1089"/>
        <end position="1110"/>
    </location>
</feature>
<feature type="compositionally biased region" description="Low complexity" evidence="1">
    <location>
        <begin position="1045"/>
        <end position="1056"/>
    </location>
</feature>
<feature type="region of interest" description="Disordered" evidence="1">
    <location>
        <begin position="995"/>
        <end position="1110"/>
    </location>
</feature>
<dbReference type="CDD" id="cd22249">
    <property type="entry name" value="UDM1_RNF168_RNF169-like"/>
    <property type="match status" value="1"/>
</dbReference>
<proteinExistence type="predicted"/>
<keyword evidence="4" id="KW-1185">Reference proteome</keyword>